<dbReference type="Pfam" id="PF13452">
    <property type="entry name" value="FAS1_DH_region"/>
    <property type="match status" value="1"/>
</dbReference>
<evidence type="ECO:0000259" key="1">
    <source>
        <dbReference type="Pfam" id="PF13452"/>
    </source>
</evidence>
<dbReference type="Gene3D" id="3.10.129.10">
    <property type="entry name" value="Hotdog Thioesterase"/>
    <property type="match status" value="1"/>
</dbReference>
<gene>
    <name evidence="2" type="ORF">I5776_10525</name>
</gene>
<dbReference type="InterPro" id="IPR016709">
    <property type="entry name" value="HadA-like"/>
</dbReference>
<dbReference type="InterPro" id="IPR039569">
    <property type="entry name" value="FAS1-like_DH_region"/>
</dbReference>
<dbReference type="InterPro" id="IPR029069">
    <property type="entry name" value="HotDog_dom_sf"/>
</dbReference>
<organism evidence="2 3">
    <name type="scientific">Heyndrickxia vini</name>
    <dbReference type="NCBI Taxonomy" id="1476025"/>
    <lineage>
        <taxon>Bacteria</taxon>
        <taxon>Bacillati</taxon>
        <taxon>Bacillota</taxon>
        <taxon>Bacilli</taxon>
        <taxon>Bacillales</taxon>
        <taxon>Bacillaceae</taxon>
        <taxon>Heyndrickxia</taxon>
    </lineage>
</organism>
<dbReference type="EMBL" id="CP065425">
    <property type="protein sequence ID" value="QQZ11285.1"/>
    <property type="molecule type" value="Genomic_DNA"/>
</dbReference>
<feature type="domain" description="FAS1-like dehydratase" evidence="1">
    <location>
        <begin position="7"/>
        <end position="133"/>
    </location>
</feature>
<protein>
    <submittedName>
        <fullName evidence="2">MaoC family dehydratase N-terminal domain-containing protein</fullName>
    </submittedName>
</protein>
<evidence type="ECO:0000313" key="2">
    <source>
        <dbReference type="EMBL" id="QQZ11285.1"/>
    </source>
</evidence>
<dbReference type="Proteomes" id="UP000595691">
    <property type="component" value="Chromosome"/>
</dbReference>
<name>A0ABX7E7J0_9BACI</name>
<accession>A0ABX7E7J0</accession>
<keyword evidence="3" id="KW-1185">Reference proteome</keyword>
<evidence type="ECO:0000313" key="3">
    <source>
        <dbReference type="Proteomes" id="UP000595691"/>
    </source>
</evidence>
<dbReference type="RefSeq" id="WP_202780554.1">
    <property type="nucleotide sequence ID" value="NZ_CP065425.1"/>
</dbReference>
<dbReference type="PIRSF" id="PIRSF018072">
    <property type="entry name" value="UCP018072"/>
    <property type="match status" value="1"/>
</dbReference>
<reference evidence="2 3" key="1">
    <citation type="submission" date="2020-11" db="EMBL/GenBank/DDBJ databases">
        <title>Taxonomic evaluation of the Bacillus sporothermodurans group of bacteria based on whole genome sequences.</title>
        <authorList>
            <person name="Fiedler G."/>
            <person name="Herbstmann A.-D."/>
            <person name="Doll E."/>
            <person name="Wenning M."/>
            <person name="Brinks E."/>
            <person name="Kabisch J."/>
            <person name="Breitenwieser F."/>
            <person name="Lappann M."/>
            <person name="Boehnlein C."/>
            <person name="Franz C."/>
        </authorList>
    </citation>
    <scope>NUCLEOTIDE SEQUENCE [LARGE SCALE GENOMIC DNA]</scope>
    <source>
        <strain evidence="2 3">JCM 19841</strain>
    </source>
</reference>
<sequence>MIQLDRTGLTFSIESFTIERSKIKEFALAIGDDNPIYYDFETAKRDGFSDIPIPPTFPTVIEMWGGIDFETIIRELDLNPLMVLHGEQEYEYFSDIYAGDTISCLAKVISHVEKKRMDFITIESVYKRDEEVVLISRSNIIERKG</sequence>
<dbReference type="SUPFAM" id="SSF54637">
    <property type="entry name" value="Thioesterase/thiol ester dehydrase-isomerase"/>
    <property type="match status" value="1"/>
</dbReference>
<dbReference type="CDD" id="cd03441">
    <property type="entry name" value="R_hydratase_like"/>
    <property type="match status" value="1"/>
</dbReference>
<proteinExistence type="predicted"/>